<dbReference type="Proteomes" id="UP001476950">
    <property type="component" value="Unassembled WGS sequence"/>
</dbReference>
<gene>
    <name evidence="1" type="ORF">NDI38_06760</name>
</gene>
<organism evidence="1 2">
    <name type="scientific">Stenomitos frigidus AS-A4</name>
    <dbReference type="NCBI Taxonomy" id="2933935"/>
    <lineage>
        <taxon>Bacteria</taxon>
        <taxon>Bacillati</taxon>
        <taxon>Cyanobacteriota</taxon>
        <taxon>Cyanophyceae</taxon>
        <taxon>Leptolyngbyales</taxon>
        <taxon>Leptolyngbyaceae</taxon>
        <taxon>Stenomitos</taxon>
    </lineage>
</organism>
<name>A0ABV0KFX5_9CYAN</name>
<proteinExistence type="predicted"/>
<dbReference type="EMBL" id="JAMPLM010000004">
    <property type="protein sequence ID" value="MEP1058137.1"/>
    <property type="molecule type" value="Genomic_DNA"/>
</dbReference>
<protein>
    <submittedName>
        <fullName evidence="1">Uncharacterized protein</fullName>
    </submittedName>
</protein>
<reference evidence="1 2" key="1">
    <citation type="submission" date="2022-04" db="EMBL/GenBank/DDBJ databases">
        <title>Positive selection, recombination, and allopatry shape intraspecific diversity of widespread and dominant cyanobacteria.</title>
        <authorList>
            <person name="Wei J."/>
            <person name="Shu W."/>
            <person name="Hu C."/>
        </authorList>
    </citation>
    <scope>NUCLEOTIDE SEQUENCE [LARGE SCALE GENOMIC DNA]</scope>
    <source>
        <strain evidence="1 2">AS-A4</strain>
    </source>
</reference>
<dbReference type="RefSeq" id="WP_190454655.1">
    <property type="nucleotide sequence ID" value="NZ_JAMPLM010000004.1"/>
</dbReference>
<accession>A0ABV0KFX5</accession>
<keyword evidence="2" id="KW-1185">Reference proteome</keyword>
<sequence>MFTAIIQILQVPLFYPSPATTDRPSSRRLAPPSFVSPAPSALCPLPRLPSLFNPARLSPYVEAYSPLPLSSMIIERYLEK</sequence>
<evidence type="ECO:0000313" key="2">
    <source>
        <dbReference type="Proteomes" id="UP001476950"/>
    </source>
</evidence>
<evidence type="ECO:0000313" key="1">
    <source>
        <dbReference type="EMBL" id="MEP1058137.1"/>
    </source>
</evidence>
<comment type="caution">
    <text evidence="1">The sequence shown here is derived from an EMBL/GenBank/DDBJ whole genome shotgun (WGS) entry which is preliminary data.</text>
</comment>